<keyword evidence="3" id="KW-1185">Reference proteome</keyword>
<dbReference type="Proteomes" id="UP001148614">
    <property type="component" value="Unassembled WGS sequence"/>
</dbReference>
<comment type="caution">
    <text evidence="2">The sequence shown here is derived from an EMBL/GenBank/DDBJ whole genome shotgun (WGS) entry which is preliminary data.</text>
</comment>
<accession>A0A9W8NAA9</accession>
<sequence>MARPAEGGVDHELDEALSDDGGAEHDGDELVDLLLDLGLEADEVEVAAAVSALAYHALRNGVQARELDAVIFTGRFLLHRQEHLAEAVELANEDVGLVYFVGHDDEVLGGRELEDGADVGLGERGSRRVARVDDDDGTDVGTVALGGIVSFLDRLNRRTPLCGFVEVVRHASGIEDGQ</sequence>
<name>A0A9W8NAA9_9PEZI</name>
<organism evidence="2 3">
    <name type="scientific">Xylaria arbuscula</name>
    <dbReference type="NCBI Taxonomy" id="114810"/>
    <lineage>
        <taxon>Eukaryota</taxon>
        <taxon>Fungi</taxon>
        <taxon>Dikarya</taxon>
        <taxon>Ascomycota</taxon>
        <taxon>Pezizomycotina</taxon>
        <taxon>Sordariomycetes</taxon>
        <taxon>Xylariomycetidae</taxon>
        <taxon>Xylariales</taxon>
        <taxon>Xylariaceae</taxon>
        <taxon>Xylaria</taxon>
    </lineage>
</organism>
<proteinExistence type="predicted"/>
<dbReference type="AlphaFoldDB" id="A0A9W8NAA9"/>
<gene>
    <name evidence="2" type="ORF">NPX13_g7465</name>
</gene>
<protein>
    <submittedName>
        <fullName evidence="2">Uncharacterized protein</fullName>
    </submittedName>
</protein>
<feature type="region of interest" description="Disordered" evidence="1">
    <location>
        <begin position="1"/>
        <end position="24"/>
    </location>
</feature>
<reference evidence="2" key="1">
    <citation type="submission" date="2022-07" db="EMBL/GenBank/DDBJ databases">
        <title>Genome Sequence of Xylaria arbuscula.</title>
        <authorList>
            <person name="Buettner E."/>
        </authorList>
    </citation>
    <scope>NUCLEOTIDE SEQUENCE</scope>
    <source>
        <strain evidence="2">VT107</strain>
    </source>
</reference>
<evidence type="ECO:0000256" key="1">
    <source>
        <dbReference type="SAM" id="MobiDB-lite"/>
    </source>
</evidence>
<dbReference type="EMBL" id="JANPWZ010001473">
    <property type="protein sequence ID" value="KAJ3565541.1"/>
    <property type="molecule type" value="Genomic_DNA"/>
</dbReference>
<evidence type="ECO:0000313" key="2">
    <source>
        <dbReference type="EMBL" id="KAJ3565541.1"/>
    </source>
</evidence>
<evidence type="ECO:0000313" key="3">
    <source>
        <dbReference type="Proteomes" id="UP001148614"/>
    </source>
</evidence>